<dbReference type="InterPro" id="IPR026983">
    <property type="entry name" value="DHC"/>
</dbReference>
<name>A0AAV8WU39_9CUCU</name>
<evidence type="ECO:0000313" key="5">
    <source>
        <dbReference type="Proteomes" id="UP001162156"/>
    </source>
</evidence>
<dbReference type="FunFam" id="3.40.50.300:FF:000320">
    <property type="entry name" value="Dynein, axonemal, heavy chain 5"/>
    <property type="match status" value="1"/>
</dbReference>
<organism evidence="4 5">
    <name type="scientific">Rhamnusium bicolor</name>
    <dbReference type="NCBI Taxonomy" id="1586634"/>
    <lineage>
        <taxon>Eukaryota</taxon>
        <taxon>Metazoa</taxon>
        <taxon>Ecdysozoa</taxon>
        <taxon>Arthropoda</taxon>
        <taxon>Hexapoda</taxon>
        <taxon>Insecta</taxon>
        <taxon>Pterygota</taxon>
        <taxon>Neoptera</taxon>
        <taxon>Endopterygota</taxon>
        <taxon>Coleoptera</taxon>
        <taxon>Polyphaga</taxon>
        <taxon>Cucujiformia</taxon>
        <taxon>Chrysomeloidea</taxon>
        <taxon>Cerambycidae</taxon>
        <taxon>Lepturinae</taxon>
        <taxon>Rhagiini</taxon>
        <taxon>Rhamnusium</taxon>
    </lineage>
</organism>
<evidence type="ECO:0000259" key="3">
    <source>
        <dbReference type="Pfam" id="PF03028"/>
    </source>
</evidence>
<dbReference type="GO" id="GO:0005858">
    <property type="term" value="C:axonemal dynein complex"/>
    <property type="evidence" value="ECO:0007669"/>
    <property type="project" value="TreeGrafter"/>
</dbReference>
<gene>
    <name evidence="4" type="ORF">NQ314_017569</name>
</gene>
<evidence type="ECO:0000313" key="4">
    <source>
        <dbReference type="EMBL" id="KAJ8929722.1"/>
    </source>
</evidence>
<dbReference type="GO" id="GO:0045505">
    <property type="term" value="F:dynein intermediate chain binding"/>
    <property type="evidence" value="ECO:0007669"/>
    <property type="project" value="InterPro"/>
</dbReference>
<dbReference type="Pfam" id="PF03028">
    <property type="entry name" value="Dynein_heavy"/>
    <property type="match status" value="1"/>
</dbReference>
<dbReference type="AlphaFoldDB" id="A0AAV8WU39"/>
<dbReference type="InterPro" id="IPR004273">
    <property type="entry name" value="Dynein_heavy_D6_P-loop"/>
</dbReference>
<dbReference type="EMBL" id="JANEYF010004904">
    <property type="protein sequence ID" value="KAJ8929722.1"/>
    <property type="molecule type" value="Genomic_DNA"/>
</dbReference>
<evidence type="ECO:0000256" key="1">
    <source>
        <dbReference type="ARBA" id="ARBA00008887"/>
    </source>
</evidence>
<dbReference type="GO" id="GO:0051959">
    <property type="term" value="F:dynein light intermediate chain binding"/>
    <property type="evidence" value="ECO:0007669"/>
    <property type="project" value="InterPro"/>
</dbReference>
<accession>A0AAV8WU39</accession>
<reference evidence="4" key="1">
    <citation type="journal article" date="2023" name="Insect Mol. Biol.">
        <title>Genome sequencing provides insights into the evolution of gene families encoding plant cell wall-degrading enzymes in longhorned beetles.</title>
        <authorList>
            <person name="Shin N.R."/>
            <person name="Okamura Y."/>
            <person name="Kirsch R."/>
            <person name="Pauchet Y."/>
        </authorList>
    </citation>
    <scope>NUCLEOTIDE SEQUENCE</scope>
    <source>
        <strain evidence="4">RBIC_L_NR</strain>
    </source>
</reference>
<proteinExistence type="inferred from homology"/>
<sequence>MFVLLMCLKIDLEREVITHDEFENFIKGGAALDLNACPSKPAKWITDMTWLNLVELSKLRHFQYIIQQVTDNDKHWKTWYDKDAPEESVIPDGYNSLDTFRKLLIIRAWCPDRTITQSRKYIASSLGQRFAEPVILNMEILYNESRPLSPMTCFLSIGSDPTPYIEALAKRLEFKSKSISMGQGQEVHARKMLTAAMTEGFWALLQNCHLSLDYMTEVLTQFLELEKGIGSVHPDFRLWITTEVHPLFSY</sequence>
<protein>
    <recommendedName>
        <fullName evidence="3">Dynein heavy chain region D6 P-loop domain-containing protein</fullName>
    </recommendedName>
</protein>
<dbReference type="InterPro" id="IPR027417">
    <property type="entry name" value="P-loop_NTPase"/>
</dbReference>
<feature type="domain" description="Dynein heavy chain region D6 P-loop" evidence="3">
    <location>
        <begin position="148"/>
        <end position="248"/>
    </location>
</feature>
<dbReference type="Proteomes" id="UP001162156">
    <property type="component" value="Unassembled WGS sequence"/>
</dbReference>
<keyword evidence="2" id="KW-0677">Repeat</keyword>
<comment type="similarity">
    <text evidence="1">Belongs to the dynein heavy chain family.</text>
</comment>
<evidence type="ECO:0000256" key="2">
    <source>
        <dbReference type="ARBA" id="ARBA00022737"/>
    </source>
</evidence>
<dbReference type="Gene3D" id="3.40.50.300">
    <property type="entry name" value="P-loop containing nucleotide triphosphate hydrolases"/>
    <property type="match status" value="1"/>
</dbReference>
<dbReference type="PANTHER" id="PTHR46532">
    <property type="entry name" value="MALE FERTILITY FACTOR KL5"/>
    <property type="match status" value="1"/>
</dbReference>
<dbReference type="PANTHER" id="PTHR46532:SF4">
    <property type="entry name" value="AAA+ ATPASE DOMAIN-CONTAINING PROTEIN"/>
    <property type="match status" value="1"/>
</dbReference>
<comment type="caution">
    <text evidence="4">The sequence shown here is derived from an EMBL/GenBank/DDBJ whole genome shotgun (WGS) entry which is preliminary data.</text>
</comment>
<dbReference type="GO" id="GO:0008569">
    <property type="term" value="F:minus-end-directed microtubule motor activity"/>
    <property type="evidence" value="ECO:0007669"/>
    <property type="project" value="InterPro"/>
</dbReference>
<keyword evidence="5" id="KW-1185">Reference proteome</keyword>
<dbReference type="GO" id="GO:0007018">
    <property type="term" value="P:microtubule-based movement"/>
    <property type="evidence" value="ECO:0007669"/>
    <property type="project" value="InterPro"/>
</dbReference>